<proteinExistence type="predicted"/>
<comment type="caution">
    <text evidence="1">The sequence shown here is derived from an EMBL/GenBank/DDBJ whole genome shotgun (WGS) entry which is preliminary data.</text>
</comment>
<dbReference type="RefSeq" id="WP_247259509.1">
    <property type="nucleotide sequence ID" value="NZ_JALJQZ010000003.1"/>
</dbReference>
<dbReference type="EMBL" id="JBHSBD010000049">
    <property type="protein sequence ID" value="MFC3968794.1"/>
    <property type="molecule type" value="Genomic_DNA"/>
</dbReference>
<dbReference type="Proteomes" id="UP001595697">
    <property type="component" value="Unassembled WGS sequence"/>
</dbReference>
<organism evidence="1 2">
    <name type="scientific">Rhizobium lemnae</name>
    <dbReference type="NCBI Taxonomy" id="1214924"/>
    <lineage>
        <taxon>Bacteria</taxon>
        <taxon>Pseudomonadati</taxon>
        <taxon>Pseudomonadota</taxon>
        <taxon>Alphaproteobacteria</taxon>
        <taxon>Hyphomicrobiales</taxon>
        <taxon>Rhizobiaceae</taxon>
        <taxon>Rhizobium/Agrobacterium group</taxon>
        <taxon>Rhizobium</taxon>
    </lineage>
</organism>
<accession>A0ABV8EA61</accession>
<keyword evidence="2" id="KW-1185">Reference proteome</keyword>
<gene>
    <name evidence="1" type="ORF">ACFOVS_11760</name>
</gene>
<sequence>MMVYRQGLQTTVLVDPKLGNAWQQGKYASMLAELARRSEDEGGYLILFAGDEVRRIHPN</sequence>
<evidence type="ECO:0000313" key="1">
    <source>
        <dbReference type="EMBL" id="MFC3968794.1"/>
    </source>
</evidence>
<protein>
    <submittedName>
        <fullName evidence="1">Uncharacterized protein</fullName>
    </submittedName>
</protein>
<name>A0ABV8EA61_9HYPH</name>
<reference evidence="2" key="1">
    <citation type="journal article" date="2019" name="Int. J. Syst. Evol. Microbiol.">
        <title>The Global Catalogue of Microorganisms (GCM) 10K type strain sequencing project: providing services to taxonomists for standard genome sequencing and annotation.</title>
        <authorList>
            <consortium name="The Broad Institute Genomics Platform"/>
            <consortium name="The Broad Institute Genome Sequencing Center for Infectious Disease"/>
            <person name="Wu L."/>
            <person name="Ma J."/>
        </authorList>
    </citation>
    <scope>NUCLEOTIDE SEQUENCE [LARGE SCALE GENOMIC DNA]</scope>
    <source>
        <strain evidence="2">TBRC 5781</strain>
    </source>
</reference>
<evidence type="ECO:0000313" key="2">
    <source>
        <dbReference type="Proteomes" id="UP001595697"/>
    </source>
</evidence>